<dbReference type="AlphaFoldDB" id="B0WX79"/>
<evidence type="ECO:0000313" key="2">
    <source>
        <dbReference type="EMBL" id="EDS36340.1"/>
    </source>
</evidence>
<dbReference type="EnsemblMetazoa" id="CPIJ011821-RA">
    <property type="protein sequence ID" value="CPIJ011821-PA"/>
    <property type="gene ID" value="CPIJ011821"/>
</dbReference>
<dbReference type="EMBL" id="DS232159">
    <property type="protein sequence ID" value="EDS36340.1"/>
    <property type="molecule type" value="Genomic_DNA"/>
</dbReference>
<accession>B0WX79</accession>
<organism>
    <name type="scientific">Culex quinquefasciatus</name>
    <name type="common">Southern house mosquito</name>
    <name type="synonym">Culex pungens</name>
    <dbReference type="NCBI Taxonomy" id="7176"/>
    <lineage>
        <taxon>Eukaryota</taxon>
        <taxon>Metazoa</taxon>
        <taxon>Ecdysozoa</taxon>
        <taxon>Arthropoda</taxon>
        <taxon>Hexapoda</taxon>
        <taxon>Insecta</taxon>
        <taxon>Pterygota</taxon>
        <taxon>Neoptera</taxon>
        <taxon>Endopterygota</taxon>
        <taxon>Diptera</taxon>
        <taxon>Nematocera</taxon>
        <taxon>Culicoidea</taxon>
        <taxon>Culicidae</taxon>
        <taxon>Culicinae</taxon>
        <taxon>Culicini</taxon>
        <taxon>Culex</taxon>
        <taxon>Culex</taxon>
    </lineage>
</organism>
<dbReference type="HOGENOM" id="CLU_2592119_0_0_1"/>
<gene>
    <name evidence="3" type="primary">6044489</name>
    <name evidence="2" type="ORF">CpipJ_CPIJ011821</name>
</gene>
<dbReference type="KEGG" id="cqu:CpipJ_CPIJ011821"/>
<keyword evidence="4" id="KW-1185">Reference proteome</keyword>
<feature type="region of interest" description="Disordered" evidence="1">
    <location>
        <begin position="1"/>
        <end position="28"/>
    </location>
</feature>
<dbReference type="Proteomes" id="UP000002320">
    <property type="component" value="Unassembled WGS sequence"/>
</dbReference>
<dbReference type="VEuPathDB" id="VectorBase:CPIJ011821"/>
<proteinExistence type="predicted"/>
<sequence>MNAPRVLSCSWRETDRPNGRGGLASLDRGTERKRVRQVRLMSAYTTCTQSYYRLRVVRALTHGYDWSSTDLASWEGAGID</sequence>
<evidence type="ECO:0000313" key="4">
    <source>
        <dbReference type="Proteomes" id="UP000002320"/>
    </source>
</evidence>
<reference evidence="3" key="2">
    <citation type="submission" date="2021-02" db="UniProtKB">
        <authorList>
            <consortium name="EnsemblMetazoa"/>
        </authorList>
    </citation>
    <scope>IDENTIFICATION</scope>
    <source>
        <strain evidence="3">JHB</strain>
    </source>
</reference>
<evidence type="ECO:0000256" key="1">
    <source>
        <dbReference type="SAM" id="MobiDB-lite"/>
    </source>
</evidence>
<evidence type="ECO:0000313" key="3">
    <source>
        <dbReference type="EnsemblMetazoa" id="CPIJ011821-PA"/>
    </source>
</evidence>
<protein>
    <submittedName>
        <fullName evidence="2 3">Uncharacterized protein</fullName>
    </submittedName>
</protein>
<dbReference type="InParanoid" id="B0WX79"/>
<name>B0WX79_CULQU</name>
<reference evidence="2" key="1">
    <citation type="submission" date="2007-03" db="EMBL/GenBank/DDBJ databases">
        <title>Annotation of Culex pipiens quinquefasciatus.</title>
        <authorList>
            <consortium name="The Broad Institute Genome Sequencing Platform"/>
            <person name="Atkinson P.W."/>
            <person name="Hemingway J."/>
            <person name="Christensen B.M."/>
            <person name="Higgs S."/>
            <person name="Kodira C."/>
            <person name="Hannick L."/>
            <person name="Megy K."/>
            <person name="O'Leary S."/>
            <person name="Pearson M."/>
            <person name="Haas B.J."/>
            <person name="Mauceli E."/>
            <person name="Wortman J.R."/>
            <person name="Lee N.H."/>
            <person name="Guigo R."/>
            <person name="Stanke M."/>
            <person name="Alvarado L."/>
            <person name="Amedeo P."/>
            <person name="Antoine C.H."/>
            <person name="Arensburger P."/>
            <person name="Bidwell S.L."/>
            <person name="Crawford M."/>
            <person name="Camaro F."/>
            <person name="Devon K."/>
            <person name="Engels R."/>
            <person name="Hammond M."/>
            <person name="Howarth C."/>
            <person name="Koehrsen M."/>
            <person name="Lawson D."/>
            <person name="Montgomery P."/>
            <person name="Nene V."/>
            <person name="Nusbaum C."/>
            <person name="Puiu D."/>
            <person name="Romero-Severson J."/>
            <person name="Severson D.W."/>
            <person name="Shumway M."/>
            <person name="Sisk P."/>
            <person name="Stolte C."/>
            <person name="Zeng Q."/>
            <person name="Eisenstadt E."/>
            <person name="Fraser-Liggett C."/>
            <person name="Strausberg R."/>
            <person name="Galagan J."/>
            <person name="Birren B."/>
            <person name="Collins F.H."/>
        </authorList>
    </citation>
    <scope>NUCLEOTIDE SEQUENCE [LARGE SCALE GENOMIC DNA]</scope>
    <source>
        <strain evidence="2">JHB</strain>
    </source>
</reference>